<gene>
    <name evidence="1" type="ORF">CWS20_19145</name>
</gene>
<dbReference type="EMBL" id="PISD01000046">
    <property type="protein sequence ID" value="PKG27394.1"/>
    <property type="molecule type" value="Genomic_DNA"/>
</dbReference>
<evidence type="ECO:0000313" key="2">
    <source>
        <dbReference type="Proteomes" id="UP000233343"/>
    </source>
</evidence>
<dbReference type="InterPro" id="IPR023351">
    <property type="entry name" value="YppE-like_sf"/>
</dbReference>
<sequence length="110" mass="12944">MLEYIDQIEDRYKQGRDTGEKGDFYLEVKPFADKVKQDNDKWKAEAEKWIKDNSPKGLRIQQIQSAYDQMDTSSIQAFFPETSKSRFTNQVNSAKYVVQRLLVLIEEKES</sequence>
<dbReference type="Gene3D" id="1.20.120.440">
    <property type="entry name" value="YppE-like"/>
    <property type="match status" value="1"/>
</dbReference>
<comment type="caution">
    <text evidence="1">The sequence shown here is derived from an EMBL/GenBank/DDBJ whole genome shotgun (WGS) entry which is preliminary data.</text>
</comment>
<proteinExistence type="predicted"/>
<evidence type="ECO:0000313" key="1">
    <source>
        <dbReference type="EMBL" id="PKG27394.1"/>
    </source>
</evidence>
<reference evidence="1 2" key="1">
    <citation type="journal article" date="2010" name="Int. J. Syst. Evol. Microbiol.">
        <title>Bacillus horneckiae sp. nov., isolated from a spacecraft-assembly clean room.</title>
        <authorList>
            <person name="Vaishampayan P."/>
            <person name="Probst A."/>
            <person name="Krishnamurthi S."/>
            <person name="Ghosh S."/>
            <person name="Osman S."/>
            <person name="McDowall A."/>
            <person name="Ruckmani A."/>
            <person name="Mayilraj S."/>
            <person name="Venkateswaran K."/>
        </authorList>
    </citation>
    <scope>NUCLEOTIDE SEQUENCE [LARGE SCALE GENOMIC DNA]</scope>
    <source>
        <strain evidence="2">1PO1SC</strain>
    </source>
</reference>
<dbReference type="SUPFAM" id="SSF140415">
    <property type="entry name" value="YppE-like"/>
    <property type="match status" value="1"/>
</dbReference>
<accession>A0A2N0ZD23</accession>
<dbReference type="Proteomes" id="UP000233343">
    <property type="component" value="Unassembled WGS sequence"/>
</dbReference>
<dbReference type="InterPro" id="IPR014913">
    <property type="entry name" value="YppE-like"/>
</dbReference>
<name>A0A2N0ZD23_9BACI</name>
<dbReference type="Pfam" id="PF08807">
    <property type="entry name" value="DUF1798"/>
    <property type="match status" value="1"/>
</dbReference>
<protein>
    <submittedName>
        <fullName evidence="1">DUF1798 domain-containing protein</fullName>
    </submittedName>
</protein>
<dbReference type="AlphaFoldDB" id="A0A2N0ZD23"/>
<keyword evidence="2" id="KW-1185">Reference proteome</keyword>
<organism evidence="1 2">
    <name type="scientific">Cytobacillus horneckiae</name>
    <dbReference type="NCBI Taxonomy" id="549687"/>
    <lineage>
        <taxon>Bacteria</taxon>
        <taxon>Bacillati</taxon>
        <taxon>Bacillota</taxon>
        <taxon>Bacilli</taxon>
        <taxon>Bacillales</taxon>
        <taxon>Bacillaceae</taxon>
        <taxon>Cytobacillus</taxon>
    </lineage>
</organism>